<reference evidence="10 11" key="1">
    <citation type="journal article" date="2024" name="BMC Genomics">
        <title>De novo assembly and annotation of Popillia japonica's genome with initial clues to its potential as an invasive pest.</title>
        <authorList>
            <person name="Cucini C."/>
            <person name="Boschi S."/>
            <person name="Funari R."/>
            <person name="Cardaioli E."/>
            <person name="Iannotti N."/>
            <person name="Marturano G."/>
            <person name="Paoli F."/>
            <person name="Bruttini M."/>
            <person name="Carapelli A."/>
            <person name="Frati F."/>
            <person name="Nardi F."/>
        </authorList>
    </citation>
    <scope>NUCLEOTIDE SEQUENCE [LARGE SCALE GENOMIC DNA]</scope>
    <source>
        <strain evidence="10">DMR45628</strain>
    </source>
</reference>
<keyword evidence="6 8" id="KW-0119">Carbohydrate metabolism</keyword>
<proteinExistence type="inferred from homology"/>
<dbReference type="GO" id="GO:0042732">
    <property type="term" value="P:D-xylose metabolic process"/>
    <property type="evidence" value="ECO:0007669"/>
    <property type="project" value="UniProtKB-KW"/>
</dbReference>
<dbReference type="GO" id="GO:0046872">
    <property type="term" value="F:metal ion binding"/>
    <property type="evidence" value="ECO:0007669"/>
    <property type="project" value="UniProtKB-KW"/>
</dbReference>
<comment type="catalytic activity">
    <reaction evidence="7 8">
        <text>alpha-D-xylose = alpha-D-xylulofuranose</text>
        <dbReference type="Rhea" id="RHEA:22816"/>
        <dbReference type="ChEBI" id="CHEBI:28518"/>
        <dbReference type="ChEBI" id="CHEBI:188998"/>
        <dbReference type="EC" id="5.3.1.5"/>
    </reaction>
</comment>
<evidence type="ECO:0000256" key="4">
    <source>
        <dbReference type="ARBA" id="ARBA00022723"/>
    </source>
</evidence>
<evidence type="ECO:0000256" key="3">
    <source>
        <dbReference type="ARBA" id="ARBA00022629"/>
    </source>
</evidence>
<evidence type="ECO:0000256" key="2">
    <source>
        <dbReference type="ARBA" id="ARBA00011958"/>
    </source>
</evidence>
<evidence type="ECO:0000256" key="9">
    <source>
        <dbReference type="SAM" id="MobiDB-lite"/>
    </source>
</evidence>
<dbReference type="Gene3D" id="3.20.20.150">
    <property type="entry name" value="Divalent-metal-dependent TIM barrel enzymes"/>
    <property type="match status" value="1"/>
</dbReference>
<evidence type="ECO:0000313" key="11">
    <source>
        <dbReference type="Proteomes" id="UP001458880"/>
    </source>
</evidence>
<dbReference type="PANTHER" id="PTHR48408">
    <property type="match status" value="1"/>
</dbReference>
<sequence>MFATGNIKRQKTREQTRSLDNDNFPGKRDAEFARQTYNIKRQKTREQTRSLDNDNFPAMGRIDYKPDASYSHHEDNFYYRYYNSNERLHGRTMEDWMRPSIFLGKAFTPYPGCSPRPWSENPITLYNMQNMHSLENYKRGVRAMFELCMKMGIKYWSGYDRDLAPEGETSEETQYNYEQVVDLIQEYQQKSGIRPLWIGIDFKNTYKFRNGAVTNPESSIVTYAGYQTKRALDIANKLGAENVMFSASQEGYFNIMNTDITRELKNFHKFLKLMIEHKDRIGYRGQLLMQTAYDNRKAFRDEGYKYCYDFPSTLCFLKHYNFERQFKLVVKPGHFSYMANMYGCLGSIDIKHKNLYDVQKAAMTMKMIVENGGISPGGLTFYVPHHKSTFDAKDLAEAFITAVDTYAKALRIAVKFINDIQLNKSIQMRYVSFSSGWGSKFNSSEANLDDCDDQIRKQEPNIMQPPPSRSEHWYAVLTRNMETPFK</sequence>
<feature type="region of interest" description="Disordered" evidence="9">
    <location>
        <begin position="1"/>
        <end position="28"/>
    </location>
</feature>
<keyword evidence="4 8" id="KW-0479">Metal-binding</keyword>
<dbReference type="GO" id="GO:0009045">
    <property type="term" value="F:xylose isomerase activity"/>
    <property type="evidence" value="ECO:0007669"/>
    <property type="project" value="UniProtKB-EC"/>
</dbReference>
<comment type="similarity">
    <text evidence="1 8">Belongs to the xylose isomerase family.</text>
</comment>
<evidence type="ECO:0000256" key="8">
    <source>
        <dbReference type="RuleBase" id="RU000609"/>
    </source>
</evidence>
<protein>
    <recommendedName>
        <fullName evidence="2 8">Xylose isomerase</fullName>
        <ecNumber evidence="2 8">5.3.1.5</ecNumber>
    </recommendedName>
</protein>
<evidence type="ECO:0000256" key="1">
    <source>
        <dbReference type="ARBA" id="ARBA00005765"/>
    </source>
</evidence>
<dbReference type="InterPro" id="IPR001998">
    <property type="entry name" value="Xylose_isomerase"/>
</dbReference>
<organism evidence="10 11">
    <name type="scientific">Popillia japonica</name>
    <name type="common">Japanese beetle</name>
    <dbReference type="NCBI Taxonomy" id="7064"/>
    <lineage>
        <taxon>Eukaryota</taxon>
        <taxon>Metazoa</taxon>
        <taxon>Ecdysozoa</taxon>
        <taxon>Arthropoda</taxon>
        <taxon>Hexapoda</taxon>
        <taxon>Insecta</taxon>
        <taxon>Pterygota</taxon>
        <taxon>Neoptera</taxon>
        <taxon>Endopterygota</taxon>
        <taxon>Coleoptera</taxon>
        <taxon>Polyphaga</taxon>
        <taxon>Scarabaeiformia</taxon>
        <taxon>Scarabaeidae</taxon>
        <taxon>Rutelinae</taxon>
        <taxon>Popillia</taxon>
    </lineage>
</organism>
<dbReference type="InterPro" id="IPR036237">
    <property type="entry name" value="Xyl_isomerase-like_sf"/>
</dbReference>
<evidence type="ECO:0000256" key="6">
    <source>
        <dbReference type="ARBA" id="ARBA00023277"/>
    </source>
</evidence>
<dbReference type="PROSITE" id="PS51415">
    <property type="entry name" value="XYLOSE_ISOMERASE"/>
    <property type="match status" value="1"/>
</dbReference>
<evidence type="ECO:0000256" key="7">
    <source>
        <dbReference type="ARBA" id="ARBA00033659"/>
    </source>
</evidence>
<gene>
    <name evidence="10" type="ORF">QE152_g36805</name>
</gene>
<comment type="caution">
    <text evidence="10">The sequence shown here is derived from an EMBL/GenBank/DDBJ whole genome shotgun (WGS) entry which is preliminary data.</text>
</comment>
<dbReference type="PANTHER" id="PTHR48408:SF1">
    <property type="entry name" value="XYLOSE ISOMERASE"/>
    <property type="match status" value="1"/>
</dbReference>
<name>A0AAW1IBZ6_POPJA</name>
<dbReference type="SUPFAM" id="SSF51658">
    <property type="entry name" value="Xylose isomerase-like"/>
    <property type="match status" value="1"/>
</dbReference>
<dbReference type="PRINTS" id="PR00688">
    <property type="entry name" value="XYLOSISMRASE"/>
</dbReference>
<dbReference type="EMBL" id="JASPKY010000671">
    <property type="protein sequence ID" value="KAK9686972.1"/>
    <property type="molecule type" value="Genomic_DNA"/>
</dbReference>
<dbReference type="EC" id="5.3.1.5" evidence="2 8"/>
<feature type="compositionally biased region" description="Basic and acidic residues" evidence="9">
    <location>
        <begin position="12"/>
        <end position="28"/>
    </location>
</feature>
<keyword evidence="5 8" id="KW-0413">Isomerase</keyword>
<dbReference type="AlphaFoldDB" id="A0AAW1IBZ6"/>
<dbReference type="Proteomes" id="UP001458880">
    <property type="component" value="Unassembled WGS sequence"/>
</dbReference>
<keyword evidence="11" id="KW-1185">Reference proteome</keyword>
<evidence type="ECO:0000256" key="5">
    <source>
        <dbReference type="ARBA" id="ARBA00023235"/>
    </source>
</evidence>
<evidence type="ECO:0000313" key="10">
    <source>
        <dbReference type="EMBL" id="KAK9686972.1"/>
    </source>
</evidence>
<accession>A0AAW1IBZ6</accession>
<keyword evidence="3 8" id="KW-0859">Xylose metabolism</keyword>